<dbReference type="InterPro" id="IPR012902">
    <property type="entry name" value="N_methyl_site"/>
</dbReference>
<evidence type="ECO:0000313" key="3">
    <source>
        <dbReference type="Proteomes" id="UP000294813"/>
    </source>
</evidence>
<accession>A0A4R2RS88</accession>
<dbReference type="Proteomes" id="UP000294813">
    <property type="component" value="Unassembled WGS sequence"/>
</dbReference>
<gene>
    <name evidence="2" type="ORF">EDD73_10517</name>
</gene>
<comment type="caution">
    <text evidence="2">The sequence shown here is derived from an EMBL/GenBank/DDBJ whole genome shotgun (WGS) entry which is preliminary data.</text>
</comment>
<keyword evidence="1" id="KW-1133">Transmembrane helix</keyword>
<dbReference type="Pfam" id="PF07963">
    <property type="entry name" value="N_methyl"/>
    <property type="match status" value="1"/>
</dbReference>
<sequence>MDRKKQQRGFTLIELMMTIGILSILLTAVFSILRLNTEIFYREERGASVRLEDRRIIRQLIDDIQQAFHVNIQVKSDETTMELTRGYQSGSPQNQTYKLKKNAGSTAYTLSVKDGTAQEITYTSIRIYPLAPGVDFFSYDGKNVGINMLYADTHSASSEEAQTITMQTKVTPRLDRGNLQNLKFWLSTTGEPGSWVENTDLFHLAGITNYTYRDNDDSPGTYKGGYMKVEATPMDSRDVVKVEIKSDDGLALLPATSSGSGVWTCNLSSTKVENQIVITVEGSETNPKDPAAPFRYLKEYELWIYTQ</sequence>
<evidence type="ECO:0000313" key="2">
    <source>
        <dbReference type="EMBL" id="TCP67122.1"/>
    </source>
</evidence>
<evidence type="ECO:0000256" key="1">
    <source>
        <dbReference type="SAM" id="Phobius"/>
    </source>
</evidence>
<name>A0A4R2RS88_9FIRM</name>
<organism evidence="2 3">
    <name type="scientific">Heliophilum fasciatum</name>
    <dbReference type="NCBI Taxonomy" id="35700"/>
    <lineage>
        <taxon>Bacteria</taxon>
        <taxon>Bacillati</taxon>
        <taxon>Bacillota</taxon>
        <taxon>Clostridia</taxon>
        <taxon>Eubacteriales</taxon>
        <taxon>Heliobacteriaceae</taxon>
        <taxon>Heliophilum</taxon>
    </lineage>
</organism>
<dbReference type="EMBL" id="SLXT01000005">
    <property type="protein sequence ID" value="TCP67122.1"/>
    <property type="molecule type" value="Genomic_DNA"/>
</dbReference>
<dbReference type="PROSITE" id="PS00409">
    <property type="entry name" value="PROKAR_NTER_METHYL"/>
    <property type="match status" value="1"/>
</dbReference>
<dbReference type="AlphaFoldDB" id="A0A4R2RS88"/>
<proteinExistence type="predicted"/>
<protein>
    <submittedName>
        <fullName evidence="2">Prepilin-type N-terminal cleavage/methylation domain-containing protein</fullName>
    </submittedName>
</protein>
<keyword evidence="1" id="KW-0812">Transmembrane</keyword>
<keyword evidence="3" id="KW-1185">Reference proteome</keyword>
<feature type="transmembrane region" description="Helical" evidence="1">
    <location>
        <begin position="12"/>
        <end position="33"/>
    </location>
</feature>
<dbReference type="RefSeq" id="WP_131918360.1">
    <property type="nucleotide sequence ID" value="NZ_JAOQNU010000005.1"/>
</dbReference>
<reference evidence="2 3" key="1">
    <citation type="submission" date="2019-03" db="EMBL/GenBank/DDBJ databases">
        <title>Genomic Encyclopedia of Type Strains, Phase IV (KMG-IV): sequencing the most valuable type-strain genomes for metagenomic binning, comparative biology and taxonomic classification.</title>
        <authorList>
            <person name="Goeker M."/>
        </authorList>
    </citation>
    <scope>NUCLEOTIDE SEQUENCE [LARGE SCALE GENOMIC DNA]</scope>
    <source>
        <strain evidence="2 3">DSM 11170</strain>
    </source>
</reference>
<keyword evidence="1" id="KW-0472">Membrane</keyword>
<dbReference type="NCBIfam" id="TIGR02532">
    <property type="entry name" value="IV_pilin_GFxxxE"/>
    <property type="match status" value="1"/>
</dbReference>